<keyword evidence="1 3" id="KW-0807">Transducer</keyword>
<dbReference type="SMART" id="SM00304">
    <property type="entry name" value="HAMP"/>
    <property type="match status" value="1"/>
</dbReference>
<feature type="domain" description="Methyl-accepting transducer" evidence="5">
    <location>
        <begin position="268"/>
        <end position="490"/>
    </location>
</feature>
<dbReference type="PROSITE" id="PS50885">
    <property type="entry name" value="HAMP"/>
    <property type="match status" value="1"/>
</dbReference>
<evidence type="ECO:0000256" key="4">
    <source>
        <dbReference type="SAM" id="Phobius"/>
    </source>
</evidence>
<dbReference type="InterPro" id="IPR003660">
    <property type="entry name" value="HAMP_dom"/>
</dbReference>
<evidence type="ECO:0000256" key="1">
    <source>
        <dbReference type="ARBA" id="ARBA00023224"/>
    </source>
</evidence>
<dbReference type="RefSeq" id="WP_286335929.1">
    <property type="nucleotide sequence ID" value="NZ_AP027370.1"/>
</dbReference>
<keyword evidence="4" id="KW-1133">Transmembrane helix</keyword>
<protein>
    <recommendedName>
        <fullName evidence="10">Methyl-accepting chemotaxis protein</fullName>
    </recommendedName>
</protein>
<dbReference type="PANTHER" id="PTHR32089:SF114">
    <property type="entry name" value="METHYL-ACCEPTING CHEMOTAXIS PROTEIN MCPB"/>
    <property type="match status" value="1"/>
</dbReference>
<dbReference type="PROSITE" id="PS50111">
    <property type="entry name" value="CHEMOTAXIS_TRANSDUC_2"/>
    <property type="match status" value="1"/>
</dbReference>
<dbReference type="EMBL" id="AP027370">
    <property type="protein sequence ID" value="BDY12878.1"/>
    <property type="molecule type" value="Genomic_DNA"/>
</dbReference>
<evidence type="ECO:0000259" key="6">
    <source>
        <dbReference type="PROSITE" id="PS50885"/>
    </source>
</evidence>
<keyword evidence="4" id="KW-0472">Membrane</keyword>
<dbReference type="Pfam" id="PF00015">
    <property type="entry name" value="MCPsignal"/>
    <property type="match status" value="1"/>
</dbReference>
<dbReference type="Gene3D" id="1.10.287.950">
    <property type="entry name" value="Methyl-accepting chemotaxis protein"/>
    <property type="match status" value="1"/>
</dbReference>
<evidence type="ECO:0000259" key="5">
    <source>
        <dbReference type="PROSITE" id="PS50111"/>
    </source>
</evidence>
<dbReference type="Pfam" id="PF00672">
    <property type="entry name" value="HAMP"/>
    <property type="match status" value="1"/>
</dbReference>
<dbReference type="InterPro" id="IPR004089">
    <property type="entry name" value="MCPsignal_dom"/>
</dbReference>
<evidence type="ECO:0000313" key="8">
    <source>
        <dbReference type="EMBL" id="BDY12995.1"/>
    </source>
</evidence>
<sequence>MKTTLALFKTIRAKFIANLVLSVIAIFISIIVAYSLAVKDVDTIMKTDIGSVADALQQETLYIAERDPKGYLDPAFKKHIYDIKIGKSGYVYLMDEKGTFVVHPKKEGKNFAGHDYVDKIRQDRRGGFLEYTSAATGQEKIVAYRYIAPWRLWIVPGVNKADYFENIQKSFMLWFSILGIGMVALLTLLNYITGMSILGPIRELDDVAKDLAEGEGDLTKRLPIKSDDEIGLAGRYVNQFIEKIQQLVRQAKRSGLATIEKIAMLGKKIDAVTKSAQETSEATAQTQHLADEIRRTVDASLHLSRETKERIDTIAGEMHLVTESIDRINNRISETAHIESDLTVQFAHLKDQAGSITEVLQMIYEIADQTNLLALNAAIEAARAGEHGRGFAVVADEVRKLAERTQKSLSEINATITVVTQSIADAGTLMGRNAANIEALLQQSGNAKTTIEAFYGKLDETAKMSDTNFESTRTIVEKIEKILQSIDRIDSLSSANSEEAEQMRRIGQELEAQAKELQTLLDTFKS</sequence>
<comment type="similarity">
    <text evidence="2">Belongs to the methyl-accepting chemotaxis (MCP) protein family.</text>
</comment>
<evidence type="ECO:0000313" key="9">
    <source>
        <dbReference type="Proteomes" id="UP001321445"/>
    </source>
</evidence>
<dbReference type="SUPFAM" id="SSF58104">
    <property type="entry name" value="Methyl-accepting chemotaxis protein (MCP) signaling domain"/>
    <property type="match status" value="1"/>
</dbReference>
<dbReference type="Pfam" id="PF17201">
    <property type="entry name" value="Cache_3-Cache_2"/>
    <property type="match status" value="1"/>
</dbReference>
<feature type="domain" description="HAMP" evidence="6">
    <location>
        <begin position="195"/>
        <end position="249"/>
    </location>
</feature>
<reference evidence="8 9" key="1">
    <citation type="submission" date="2023-03" db="EMBL/GenBank/DDBJ databases">
        <title>Description of Hydrogenimonas sp. ISO32.</title>
        <authorList>
            <person name="Mino S."/>
            <person name="Fukazawa S."/>
            <person name="Sawabe T."/>
        </authorList>
    </citation>
    <scope>NUCLEOTIDE SEQUENCE [LARGE SCALE GENOMIC DNA]</scope>
    <source>
        <strain evidence="8 9">ISO32</strain>
    </source>
</reference>
<dbReference type="SMART" id="SM00283">
    <property type="entry name" value="MA"/>
    <property type="match status" value="1"/>
</dbReference>
<dbReference type="CDD" id="cd18774">
    <property type="entry name" value="PDC2_HK_sensor"/>
    <property type="match status" value="1"/>
</dbReference>
<organism evidence="8 9">
    <name type="scientific">Hydrogenimonas cancrithermarum</name>
    <dbReference type="NCBI Taxonomy" id="2993563"/>
    <lineage>
        <taxon>Bacteria</taxon>
        <taxon>Pseudomonadati</taxon>
        <taxon>Campylobacterota</taxon>
        <taxon>Epsilonproteobacteria</taxon>
        <taxon>Campylobacterales</taxon>
        <taxon>Hydrogenimonadaceae</taxon>
        <taxon>Hydrogenimonas</taxon>
    </lineage>
</organism>
<feature type="transmembrane region" description="Helical" evidence="4">
    <location>
        <begin position="15"/>
        <end position="37"/>
    </location>
</feature>
<dbReference type="PANTHER" id="PTHR32089">
    <property type="entry name" value="METHYL-ACCEPTING CHEMOTAXIS PROTEIN MCPB"/>
    <property type="match status" value="1"/>
</dbReference>
<dbReference type="InterPro" id="IPR004090">
    <property type="entry name" value="Chemotax_Me-accpt_rcpt"/>
</dbReference>
<dbReference type="InterPro" id="IPR033462">
    <property type="entry name" value="Cache_3-Cache_2"/>
</dbReference>
<evidence type="ECO:0000256" key="3">
    <source>
        <dbReference type="PROSITE-ProRule" id="PRU00284"/>
    </source>
</evidence>
<name>A0ABN6WV52_9BACT</name>
<feature type="transmembrane region" description="Helical" evidence="4">
    <location>
        <begin position="171"/>
        <end position="192"/>
    </location>
</feature>
<evidence type="ECO:0000313" key="7">
    <source>
        <dbReference type="EMBL" id="BDY12878.1"/>
    </source>
</evidence>
<dbReference type="Gene3D" id="3.30.450.20">
    <property type="entry name" value="PAS domain"/>
    <property type="match status" value="1"/>
</dbReference>
<dbReference type="CDD" id="cd06225">
    <property type="entry name" value="HAMP"/>
    <property type="match status" value="1"/>
</dbReference>
<evidence type="ECO:0008006" key="10">
    <source>
        <dbReference type="Google" id="ProtNLM"/>
    </source>
</evidence>
<keyword evidence="9" id="KW-1185">Reference proteome</keyword>
<dbReference type="Proteomes" id="UP001321445">
    <property type="component" value="Chromosome"/>
</dbReference>
<keyword evidence="4" id="KW-0812">Transmembrane</keyword>
<accession>A0ABN6WV52</accession>
<dbReference type="EMBL" id="AP027370">
    <property type="protein sequence ID" value="BDY12995.1"/>
    <property type="molecule type" value="Genomic_DNA"/>
</dbReference>
<gene>
    <name evidence="7" type="ORF">HCR_11900</name>
    <name evidence="8" type="ORF">HCR_13070</name>
</gene>
<proteinExistence type="inferred from homology"/>
<evidence type="ECO:0000256" key="2">
    <source>
        <dbReference type="ARBA" id="ARBA00029447"/>
    </source>
</evidence>
<dbReference type="PRINTS" id="PR00260">
    <property type="entry name" value="CHEMTRNSDUCR"/>
</dbReference>